<proteinExistence type="predicted"/>
<gene>
    <name evidence="2" type="ORF">PECUL_23A038487</name>
</gene>
<feature type="non-terminal residue" evidence="2">
    <location>
        <position position="1"/>
    </location>
</feature>
<protein>
    <submittedName>
        <fullName evidence="2">Uncharacterized protein</fullName>
    </submittedName>
</protein>
<evidence type="ECO:0000313" key="2">
    <source>
        <dbReference type="EMBL" id="CAH2284663.1"/>
    </source>
</evidence>
<evidence type="ECO:0000256" key="1">
    <source>
        <dbReference type="SAM" id="MobiDB-lite"/>
    </source>
</evidence>
<organism evidence="2 3">
    <name type="scientific">Pelobates cultripes</name>
    <name type="common">Western spadefoot toad</name>
    <dbReference type="NCBI Taxonomy" id="61616"/>
    <lineage>
        <taxon>Eukaryota</taxon>
        <taxon>Metazoa</taxon>
        <taxon>Chordata</taxon>
        <taxon>Craniata</taxon>
        <taxon>Vertebrata</taxon>
        <taxon>Euteleostomi</taxon>
        <taxon>Amphibia</taxon>
        <taxon>Batrachia</taxon>
        <taxon>Anura</taxon>
        <taxon>Pelobatoidea</taxon>
        <taxon>Pelobatidae</taxon>
        <taxon>Pelobates</taxon>
    </lineage>
</organism>
<sequence length="50" mass="5266">NDGQTISPPRKRKEKANPCSGCEGKAVEGKQLCLLCIQKLAAATSPTPVQ</sequence>
<reference evidence="2" key="1">
    <citation type="submission" date="2022-03" db="EMBL/GenBank/DDBJ databases">
        <authorList>
            <person name="Alioto T."/>
            <person name="Alioto T."/>
            <person name="Gomez Garrido J."/>
        </authorList>
    </citation>
    <scope>NUCLEOTIDE SEQUENCE</scope>
</reference>
<dbReference type="EMBL" id="OW240915">
    <property type="protein sequence ID" value="CAH2284663.1"/>
    <property type="molecule type" value="Genomic_DNA"/>
</dbReference>
<name>A0AAD1W4Y7_PELCU</name>
<feature type="region of interest" description="Disordered" evidence="1">
    <location>
        <begin position="1"/>
        <end position="22"/>
    </location>
</feature>
<evidence type="ECO:0000313" key="3">
    <source>
        <dbReference type="Proteomes" id="UP001295444"/>
    </source>
</evidence>
<keyword evidence="3" id="KW-1185">Reference proteome</keyword>
<accession>A0AAD1W4Y7</accession>
<dbReference type="AlphaFoldDB" id="A0AAD1W4Y7"/>
<dbReference type="Proteomes" id="UP001295444">
    <property type="component" value="Chromosome 04"/>
</dbReference>